<accession>A0AAU9KBZ1</accession>
<comment type="subcellular location">
    <subcellularLocation>
        <location evidence="1">Membrane</location>
    </subcellularLocation>
</comment>
<dbReference type="InterPro" id="IPR052491">
    <property type="entry name" value="TNFRSF10"/>
</dbReference>
<feature type="signal peptide" evidence="8">
    <location>
        <begin position="1"/>
        <end position="17"/>
    </location>
</feature>
<keyword evidence="2" id="KW-0677">Repeat</keyword>
<dbReference type="Gene3D" id="2.10.220.10">
    <property type="entry name" value="Hormone Receptor, Insulin-like Growth Factor Receptor 1, Chain A, domain 2"/>
    <property type="match status" value="2"/>
</dbReference>
<keyword evidence="4" id="KW-1015">Disulfide bond</keyword>
<feature type="domain" description="TNFR-Cys" evidence="9">
    <location>
        <begin position="1343"/>
        <end position="1383"/>
    </location>
</feature>
<keyword evidence="5" id="KW-0675">Receptor</keyword>
<keyword evidence="7" id="KW-0812">Transmembrane</keyword>
<protein>
    <recommendedName>
        <fullName evidence="9">TNFR-Cys domain-containing protein</fullName>
    </recommendedName>
</protein>
<organism evidence="10 11">
    <name type="scientific">Blepharisma stoltei</name>
    <dbReference type="NCBI Taxonomy" id="1481888"/>
    <lineage>
        <taxon>Eukaryota</taxon>
        <taxon>Sar</taxon>
        <taxon>Alveolata</taxon>
        <taxon>Ciliophora</taxon>
        <taxon>Postciliodesmatophora</taxon>
        <taxon>Heterotrichea</taxon>
        <taxon>Heterotrichida</taxon>
        <taxon>Blepharismidae</taxon>
        <taxon>Blepharisma</taxon>
    </lineage>
</organism>
<dbReference type="InterPro" id="IPR013320">
    <property type="entry name" value="ConA-like_dom_sf"/>
</dbReference>
<reference evidence="10" key="1">
    <citation type="submission" date="2021-09" db="EMBL/GenBank/DDBJ databases">
        <authorList>
            <consortium name="AG Swart"/>
            <person name="Singh M."/>
            <person name="Singh A."/>
            <person name="Seah K."/>
            <person name="Emmerich C."/>
        </authorList>
    </citation>
    <scope>NUCLEOTIDE SEQUENCE</scope>
    <source>
        <strain evidence="10">ATCC30299</strain>
    </source>
</reference>
<dbReference type="InterPro" id="IPR000742">
    <property type="entry name" value="EGF"/>
</dbReference>
<dbReference type="SMART" id="SM00261">
    <property type="entry name" value="FU"/>
    <property type="match status" value="4"/>
</dbReference>
<dbReference type="GO" id="GO:0016020">
    <property type="term" value="C:membrane"/>
    <property type="evidence" value="ECO:0007669"/>
    <property type="project" value="UniProtKB-SubCell"/>
</dbReference>
<dbReference type="Gene3D" id="2.60.120.200">
    <property type="match status" value="2"/>
</dbReference>
<dbReference type="SMART" id="SM00181">
    <property type="entry name" value="EGF"/>
    <property type="match status" value="6"/>
</dbReference>
<evidence type="ECO:0000313" key="10">
    <source>
        <dbReference type="EMBL" id="CAG9335208.1"/>
    </source>
</evidence>
<keyword evidence="7" id="KW-1133">Transmembrane helix</keyword>
<dbReference type="InterPro" id="IPR001368">
    <property type="entry name" value="TNFR/NGFR_Cys_rich_reg"/>
</dbReference>
<name>A0AAU9KBZ1_9CILI</name>
<dbReference type="CDD" id="cd00064">
    <property type="entry name" value="FU"/>
    <property type="match status" value="2"/>
</dbReference>
<evidence type="ECO:0000256" key="3">
    <source>
        <dbReference type="ARBA" id="ARBA00023136"/>
    </source>
</evidence>
<dbReference type="SUPFAM" id="SSF57184">
    <property type="entry name" value="Growth factor receptor domain"/>
    <property type="match status" value="2"/>
</dbReference>
<evidence type="ECO:0000256" key="6">
    <source>
        <dbReference type="ARBA" id="ARBA00023180"/>
    </source>
</evidence>
<keyword evidence="8" id="KW-0732">Signal</keyword>
<evidence type="ECO:0000256" key="1">
    <source>
        <dbReference type="ARBA" id="ARBA00004370"/>
    </source>
</evidence>
<dbReference type="EMBL" id="CAJZBQ010000061">
    <property type="protein sequence ID" value="CAG9335208.1"/>
    <property type="molecule type" value="Genomic_DNA"/>
</dbReference>
<feature type="domain" description="TNFR-Cys" evidence="9">
    <location>
        <begin position="975"/>
        <end position="1013"/>
    </location>
</feature>
<dbReference type="InterPro" id="IPR009030">
    <property type="entry name" value="Growth_fac_rcpt_cys_sf"/>
</dbReference>
<keyword evidence="6" id="KW-0325">Glycoprotein</keyword>
<feature type="transmembrane region" description="Helical" evidence="7">
    <location>
        <begin position="1735"/>
        <end position="1755"/>
    </location>
</feature>
<proteinExistence type="predicted"/>
<dbReference type="Proteomes" id="UP001162131">
    <property type="component" value="Unassembled WGS sequence"/>
</dbReference>
<dbReference type="SUPFAM" id="SSF49899">
    <property type="entry name" value="Concanavalin A-like lectins/glucanases"/>
    <property type="match status" value="2"/>
</dbReference>
<dbReference type="PANTHER" id="PTHR46330:SF6">
    <property type="entry name" value="HEMATOPOIETIC DEATH RECEPTOR-RELATED"/>
    <property type="match status" value="1"/>
</dbReference>
<feature type="transmembrane region" description="Helical" evidence="7">
    <location>
        <begin position="1696"/>
        <end position="1714"/>
    </location>
</feature>
<feature type="transmembrane region" description="Helical" evidence="7">
    <location>
        <begin position="1852"/>
        <end position="1870"/>
    </location>
</feature>
<gene>
    <name evidence="10" type="ORF">BSTOLATCC_MIC63412</name>
</gene>
<feature type="chain" id="PRO_5044009553" description="TNFR-Cys domain-containing protein" evidence="8">
    <location>
        <begin position="18"/>
        <end position="1955"/>
    </location>
</feature>
<evidence type="ECO:0000256" key="4">
    <source>
        <dbReference type="ARBA" id="ARBA00023157"/>
    </source>
</evidence>
<keyword evidence="11" id="KW-1185">Reference proteome</keyword>
<feature type="transmembrane region" description="Helical" evidence="7">
    <location>
        <begin position="1826"/>
        <end position="1846"/>
    </location>
</feature>
<keyword evidence="3 7" id="KW-0472">Membrane</keyword>
<sequence>MKLLVLNFVSFLLFTYSACPKNSISGSCVDANYSLMIDGKVCAEICPSKFTPVCTTTGTTVCTACSLPTSPILFQLDFSAAQDLTATYISNLISPGQHFNTPGGTLFGSSSKNAPLPTVDRGFYFDSASSLSRTPGYIAALYFTANIWIHPLSSGQILTFYYNSGYYIECVAEATTFVLKVILQNSNDSGETKVTAYSDPYTSAWQTVSFQLEQASCNQVNLKIYINSNPVVTTFYNYEANFPVDQTDKNIWKIGKLVGGDAPDSFKGFLYWMEARNDLTINYATMTAKLECKNKQYWDGTSCQNCSSACPSWPWCIRGDSCSTCNTVSCGSCTGYSASMCTSCTTGSLPYCCDMLASACTSTWQSTSCTNGISPINGICLYGCPYGFGNCSPVSTPVITIDFTDDFAGIYDNVFVTGSDPLSYNFWNSPEIFDPFPAKWRGLYFIGFTYLKGQIDLSPTLSFGAWVYLISGSWIGHSYSNFLLNSNGFFQTYMQKYDGSIQLLTSSMATPLWQWSYISYSFGFSNGVSTVTPYLNNAHAAASSTSDHIFRPFSGGYLYLGTGDFNGFISYFQLWGVTITDFTNALNYYNCNIGTDVECLWNCDYDYYFDGASCEQCLISCQNGCVRANSCNICETDKCQKCSSFSSNSCTLCIPHASNSTCDCDSGFFQPSGQALCSQCYNLCVDCSGGFYTQCTSCISGYFMLQNICSLFCPTGYILNNNICEIDMNYSGFVFNLKPHQIKNIVNDLQNNIPVLTGKDNTFYPNYGITDPYAAIYRGYYFTGTSYMQLPPYLSTPSPLLTFSPQFAIATWIKPISGTGVIFCKQTDNGAFTKYVSFELINKYPSLTLTLKDSSTVTYIGTNASLQVTLAQWVFISATSGISSTPEQTISFTMNSFSDISSDLGDSWLEDLESSFFISIGARHLDSTHFSSFFNGFLWDMKIYNTLAIPILTEGSCNGCSLCPNDNSNICLDNCLIGSFWNGNSCASCLSGCSNSGCVRKDKSCNHCQDVVCELCDDYTSTCITCKSNASLIGSSCQCNVGFYWNIDNESCDACDASCKSCTSSKYLDCLACANGLYLVSGICLASCPQGYSRSGTKCVQTQEKIFDLDLNTLEGVIYDKANSIPVITGSTKQFYPNYENDDPIPAYLRGFYFNGWSSILRLPEYSSYISPKLVIAPIFTISIWLNTETSFSTIISKNDISNNLSTLWAVYLMNSKPALSIIISSSAIAYTCQTALKNNEWNHVSFTLEITTDGNSMASCYIKGNFDSSAIVNYGYFQDRSSNTAMTIGAQISSDSLYNFHQGFIYIIQIFNGVKPISKLSTTACTESCGVCPTNQICIPNCKINEYWSGPSYNSCYQCNIKCKKSCRNWRSTCSLCDNLLCEICTNYSETGCETCKINAINPDSCICDTNFVLDGSTNSTCVQIQSGGYKGPDGKFYSCPNLCISCESQIKCTACVDNASLYNDLCYCNIGYNGISNCTLVSFWAKLTVLSDNSLYLSFSDTLANNLTASDFIITIKKYDVSWKIEQVNDTSYYITLDLEEIIPKGTSATLEFLNLAELRSVSNGILNTSEISVSLNYYDPAPYSSTIEGIRSQTTTGTLAIVSTAAALSIMSLSPSSLWSMMNTLQILSYLTLSGIPISSKMSAFLNDLNSFSLFPNAFSYFIKEKEGTIPYSQAKSFGFDTDLILLNQGDDFTLILASIFAFPAVFLFSRCSYRWLGKKFKKSMRAYKYSFYLRFWIQCYLELGAAASIGISTFSNHNFTQCINIILCTFVFLLLVFTPPLYYLFSYKNKNRIQSREKSLFALFSTFYYEFRSDKGLLGTQFYFVFFSRRFIYIVSLVFLRNYPESEVTINIVLSLVTVLHLIFYWPFEDLILQINNLLTEILVLIVMCATSVYLFNLEQDIVTGVENAIILSVFLAIIVQFVSSVAIFSRYLYQVIYYKLKKSGIIKKIA</sequence>
<evidence type="ECO:0000259" key="9">
    <source>
        <dbReference type="PROSITE" id="PS00652"/>
    </source>
</evidence>
<evidence type="ECO:0000313" key="11">
    <source>
        <dbReference type="Proteomes" id="UP001162131"/>
    </source>
</evidence>
<dbReference type="PANTHER" id="PTHR46330">
    <property type="entry name" value="TUMOR NECROSIS FACTOR RECEPTOR SUPERFAMILY MEMBER 10B"/>
    <property type="match status" value="1"/>
</dbReference>
<evidence type="ECO:0000256" key="8">
    <source>
        <dbReference type="SAM" id="SignalP"/>
    </source>
</evidence>
<evidence type="ECO:0000256" key="7">
    <source>
        <dbReference type="SAM" id="Phobius"/>
    </source>
</evidence>
<feature type="transmembrane region" description="Helical" evidence="7">
    <location>
        <begin position="1913"/>
        <end position="1938"/>
    </location>
</feature>
<dbReference type="InterPro" id="IPR006212">
    <property type="entry name" value="Furin_repeat"/>
</dbReference>
<dbReference type="PROSITE" id="PS00652">
    <property type="entry name" value="TNFR_NGFR_1"/>
    <property type="match status" value="2"/>
</dbReference>
<evidence type="ECO:0000256" key="5">
    <source>
        <dbReference type="ARBA" id="ARBA00023170"/>
    </source>
</evidence>
<comment type="caution">
    <text evidence="10">The sequence shown here is derived from an EMBL/GenBank/DDBJ whole genome shotgun (WGS) entry which is preliminary data.</text>
</comment>
<feature type="transmembrane region" description="Helical" evidence="7">
    <location>
        <begin position="1767"/>
        <end position="1789"/>
    </location>
</feature>
<feature type="transmembrane region" description="Helical" evidence="7">
    <location>
        <begin position="1882"/>
        <end position="1901"/>
    </location>
</feature>
<evidence type="ECO:0000256" key="2">
    <source>
        <dbReference type="ARBA" id="ARBA00022737"/>
    </source>
</evidence>
<dbReference type="Pfam" id="PF13385">
    <property type="entry name" value="Laminin_G_3"/>
    <property type="match status" value="1"/>
</dbReference>